<keyword evidence="1" id="KW-1185">Reference proteome</keyword>
<evidence type="ECO:0000313" key="2">
    <source>
        <dbReference type="RefSeq" id="XP_075080623.1"/>
    </source>
</evidence>
<protein>
    <submittedName>
        <fullName evidence="2">Uncharacterized protein LOC142166104</fullName>
    </submittedName>
</protein>
<reference evidence="1" key="1">
    <citation type="journal article" date="2014" name="Nat. Commun.">
        <title>The tobacco genome sequence and its comparison with those of tomato and potato.</title>
        <authorList>
            <person name="Sierro N."/>
            <person name="Battey J.N."/>
            <person name="Ouadi S."/>
            <person name="Bakaher N."/>
            <person name="Bovet L."/>
            <person name="Willig A."/>
            <person name="Goepfert S."/>
            <person name="Peitsch M.C."/>
            <person name="Ivanov N.V."/>
        </authorList>
    </citation>
    <scope>NUCLEOTIDE SEQUENCE [LARGE SCALE GENOMIC DNA]</scope>
</reference>
<reference evidence="2" key="2">
    <citation type="submission" date="2025-08" db="UniProtKB">
        <authorList>
            <consortium name="RefSeq"/>
        </authorList>
    </citation>
    <scope>IDENTIFICATION</scope>
    <source>
        <tissue evidence="2">Leaf</tissue>
    </source>
</reference>
<name>A0AC58S6L4_TOBAC</name>
<accession>A0AC58S6L4</accession>
<proteinExistence type="predicted"/>
<dbReference type="Proteomes" id="UP000790787">
    <property type="component" value="Chromosome 11"/>
</dbReference>
<organism evidence="1 2">
    <name type="scientific">Nicotiana tabacum</name>
    <name type="common">Common tobacco</name>
    <dbReference type="NCBI Taxonomy" id="4097"/>
    <lineage>
        <taxon>Eukaryota</taxon>
        <taxon>Viridiplantae</taxon>
        <taxon>Streptophyta</taxon>
        <taxon>Embryophyta</taxon>
        <taxon>Tracheophyta</taxon>
        <taxon>Spermatophyta</taxon>
        <taxon>Magnoliopsida</taxon>
        <taxon>eudicotyledons</taxon>
        <taxon>Gunneridae</taxon>
        <taxon>Pentapetalae</taxon>
        <taxon>asterids</taxon>
        <taxon>lamiids</taxon>
        <taxon>Solanales</taxon>
        <taxon>Solanaceae</taxon>
        <taxon>Nicotianoideae</taxon>
        <taxon>Nicotianeae</taxon>
        <taxon>Nicotiana</taxon>
    </lineage>
</organism>
<evidence type="ECO:0000313" key="1">
    <source>
        <dbReference type="Proteomes" id="UP000790787"/>
    </source>
</evidence>
<gene>
    <name evidence="2" type="primary">LOC142166104</name>
</gene>
<sequence>MNKICDLFGFKQRNTSKYYDVVNGLADAFNKTLCNLLKMVVSESKRDWHNKMEEVFWAYRTTYRTPTQATPYPLIYGVEAVLPLKRQIPSLQLVIQEGLTDEENARLRLGELEGLDEKRLEAQKSLECYQACLSRSFNKRARLRFFQVDDQVLVVKRLIITSRRSGGKFSAKWDAPYVVQEVYSSGTYEIVDSESLQIGPIYGKFMKRYYP</sequence>
<dbReference type="RefSeq" id="XP_075080623.1">
    <property type="nucleotide sequence ID" value="XM_075224522.1"/>
</dbReference>